<organism evidence="2 3">
    <name type="scientific">Kitasatospora kifunensis</name>
    <name type="common">Streptomyces kifunensis</name>
    <dbReference type="NCBI Taxonomy" id="58351"/>
    <lineage>
        <taxon>Bacteria</taxon>
        <taxon>Bacillati</taxon>
        <taxon>Actinomycetota</taxon>
        <taxon>Actinomycetes</taxon>
        <taxon>Kitasatosporales</taxon>
        <taxon>Streptomycetaceae</taxon>
        <taxon>Kitasatospora</taxon>
    </lineage>
</organism>
<feature type="region of interest" description="Disordered" evidence="1">
    <location>
        <begin position="199"/>
        <end position="233"/>
    </location>
</feature>
<comment type="caution">
    <text evidence="2">The sequence shown here is derived from an EMBL/GenBank/DDBJ whole genome shotgun (WGS) entry which is preliminary data.</text>
</comment>
<feature type="region of interest" description="Disordered" evidence="1">
    <location>
        <begin position="1"/>
        <end position="31"/>
    </location>
</feature>
<dbReference type="AlphaFoldDB" id="A0A7W7VYT4"/>
<proteinExistence type="predicted"/>
<evidence type="ECO:0000313" key="2">
    <source>
        <dbReference type="EMBL" id="MBB4928047.1"/>
    </source>
</evidence>
<sequence>MSTPQPPQSGDARPGHQAQTLHLADTPGYPLARSVEMPDTLDYPTGSLSFRLGALRLRAEGQPQALAEETRGDTRRITHRIPALVLTGRYALDARPDEIREIDTAGNLRPLSAEARQPTLPAGARAVPVSHPDDETVREWTSRADAHRTKLMKTENGRKVLTQYGTHNESYYDIFNGSSSVSSNLRKKWADKGVTQRMSAHTYESTDPDQATGARSLADDQQPVNDWSDPQEGVTYNGHAWLQRTTVQTALTTEAARYRKKGDQETADRLDAAATAAEGFSKEVQQTGNDGSRTTPMTQDHVYTTIDQHSGELPAVSAEEMARYNGLAAFTDEQVRAPQAEQGEQPLEPQDWIPLSAEDRAVIQEIGAAAYHEEALQGPQATDTLHTGECTARLEDVRITTRLGPDGAPADVTVELPGLALSIDDEQWRGSAADVARERLAAMRFVHTLLRDAIGETVRHAAFTGITGYAHPQDGRS</sequence>
<evidence type="ECO:0000256" key="1">
    <source>
        <dbReference type="SAM" id="MobiDB-lite"/>
    </source>
</evidence>
<dbReference type="RefSeq" id="WP_184944937.1">
    <property type="nucleotide sequence ID" value="NZ_JACHJV010000002.1"/>
</dbReference>
<keyword evidence="3" id="KW-1185">Reference proteome</keyword>
<dbReference type="Proteomes" id="UP000540506">
    <property type="component" value="Unassembled WGS sequence"/>
</dbReference>
<protein>
    <submittedName>
        <fullName evidence="2">Uncharacterized protein</fullName>
    </submittedName>
</protein>
<reference evidence="2 3" key="1">
    <citation type="submission" date="2020-08" db="EMBL/GenBank/DDBJ databases">
        <title>Sequencing the genomes of 1000 actinobacteria strains.</title>
        <authorList>
            <person name="Klenk H.-P."/>
        </authorList>
    </citation>
    <scope>NUCLEOTIDE SEQUENCE [LARGE SCALE GENOMIC DNA]</scope>
    <source>
        <strain evidence="2 3">DSM 41654</strain>
    </source>
</reference>
<feature type="compositionally biased region" description="Polar residues" evidence="1">
    <location>
        <begin position="199"/>
        <end position="209"/>
    </location>
</feature>
<accession>A0A7W7VYT4</accession>
<name>A0A7W7VYT4_KITKI</name>
<dbReference type="EMBL" id="JACHJV010000002">
    <property type="protein sequence ID" value="MBB4928047.1"/>
    <property type="molecule type" value="Genomic_DNA"/>
</dbReference>
<evidence type="ECO:0000313" key="3">
    <source>
        <dbReference type="Proteomes" id="UP000540506"/>
    </source>
</evidence>
<gene>
    <name evidence="2" type="ORF">FHR34_007142</name>
</gene>